<dbReference type="GO" id="GO:0070566">
    <property type="term" value="F:adenylyltransferase activity"/>
    <property type="evidence" value="ECO:0007669"/>
    <property type="project" value="UniProtKB-ARBA"/>
</dbReference>
<evidence type="ECO:0000256" key="3">
    <source>
        <dbReference type="ARBA" id="ARBA00022679"/>
    </source>
</evidence>
<evidence type="ECO:0000256" key="5">
    <source>
        <dbReference type="ARBA" id="ARBA00022741"/>
    </source>
</evidence>
<dbReference type="UniPathway" id="UPA00253"/>
<keyword evidence="6" id="KW-0067">ATP-binding</keyword>
<gene>
    <name evidence="9" type="ORF">METZ01_LOCUS13245</name>
</gene>
<dbReference type="EMBL" id="UINC01000740">
    <property type="protein sequence ID" value="SUZ60391.1"/>
    <property type="molecule type" value="Genomic_DNA"/>
</dbReference>
<keyword evidence="7" id="KW-0520">NAD</keyword>
<dbReference type="PANTHER" id="PTHR39321">
    <property type="entry name" value="NICOTINATE-NUCLEOTIDE ADENYLYLTRANSFERASE-RELATED"/>
    <property type="match status" value="1"/>
</dbReference>
<accession>A0A381P0J3</accession>
<evidence type="ECO:0000256" key="2">
    <source>
        <dbReference type="ARBA" id="ARBA00022642"/>
    </source>
</evidence>
<evidence type="ECO:0000256" key="4">
    <source>
        <dbReference type="ARBA" id="ARBA00022695"/>
    </source>
</evidence>
<keyword evidence="3" id="KW-0808">Transferase</keyword>
<dbReference type="NCBIfam" id="TIGR00125">
    <property type="entry name" value="cyt_tran_rel"/>
    <property type="match status" value="1"/>
</dbReference>
<keyword evidence="2" id="KW-0662">Pyridine nucleotide biosynthesis</keyword>
<proteinExistence type="inferred from homology"/>
<dbReference type="HAMAP" id="MF_00244">
    <property type="entry name" value="NaMN_adenylyltr"/>
    <property type="match status" value="1"/>
</dbReference>
<evidence type="ECO:0000256" key="6">
    <source>
        <dbReference type="ARBA" id="ARBA00022840"/>
    </source>
</evidence>
<dbReference type="InterPro" id="IPR004821">
    <property type="entry name" value="Cyt_trans-like"/>
</dbReference>
<protein>
    <recommendedName>
        <fullName evidence="8">Cytidyltransferase-like domain-containing protein</fullName>
    </recommendedName>
</protein>
<dbReference type="AlphaFoldDB" id="A0A381P0J3"/>
<dbReference type="SUPFAM" id="SSF52374">
    <property type="entry name" value="Nucleotidylyl transferase"/>
    <property type="match status" value="1"/>
</dbReference>
<dbReference type="GO" id="GO:0009435">
    <property type="term" value="P:NAD+ biosynthetic process"/>
    <property type="evidence" value="ECO:0007669"/>
    <property type="project" value="UniProtKB-UniPathway"/>
</dbReference>
<dbReference type="GO" id="GO:0005524">
    <property type="term" value="F:ATP binding"/>
    <property type="evidence" value="ECO:0007669"/>
    <property type="project" value="UniProtKB-KW"/>
</dbReference>
<dbReference type="Pfam" id="PF01467">
    <property type="entry name" value="CTP_transf_like"/>
    <property type="match status" value="1"/>
</dbReference>
<sequence length="201" mass="22272">MTVVFGGTFDPVHIGHLHAASVAADLLDTSILMVLSARPAHRKVPVASVEDRWSMLRAACANLERLIPSDVELRRKGPSYAIETLVSLNASHDDPVIWVLGADAFDLVHTWYRFDEFVNRCSFLVFTRGGTASTQLPRGFKKADEYDVLKRSSGSVYFGDQAMMAISATTLRLDIAQGCTPDELLPPGVWEYVRQRGLYLT</sequence>
<name>A0A381P0J3_9ZZZZ</name>
<dbReference type="CDD" id="cd02165">
    <property type="entry name" value="NMNAT"/>
    <property type="match status" value="1"/>
</dbReference>
<dbReference type="PANTHER" id="PTHR39321:SF3">
    <property type="entry name" value="PHOSPHOPANTETHEINE ADENYLYLTRANSFERASE"/>
    <property type="match status" value="1"/>
</dbReference>
<dbReference type="Gene3D" id="3.40.50.620">
    <property type="entry name" value="HUPs"/>
    <property type="match status" value="1"/>
</dbReference>
<keyword evidence="4" id="KW-0548">Nucleotidyltransferase</keyword>
<dbReference type="InterPro" id="IPR005248">
    <property type="entry name" value="NadD/NMNAT"/>
</dbReference>
<evidence type="ECO:0000256" key="7">
    <source>
        <dbReference type="ARBA" id="ARBA00023027"/>
    </source>
</evidence>
<evidence type="ECO:0000256" key="1">
    <source>
        <dbReference type="ARBA" id="ARBA00004790"/>
    </source>
</evidence>
<feature type="domain" description="Cytidyltransferase-like" evidence="8">
    <location>
        <begin position="4"/>
        <end position="172"/>
    </location>
</feature>
<reference evidence="9" key="1">
    <citation type="submission" date="2018-05" db="EMBL/GenBank/DDBJ databases">
        <authorList>
            <person name="Lanie J.A."/>
            <person name="Ng W.-L."/>
            <person name="Kazmierczak K.M."/>
            <person name="Andrzejewski T.M."/>
            <person name="Davidsen T.M."/>
            <person name="Wayne K.J."/>
            <person name="Tettelin H."/>
            <person name="Glass J.I."/>
            <person name="Rusch D."/>
            <person name="Podicherti R."/>
            <person name="Tsui H.-C.T."/>
            <person name="Winkler M.E."/>
        </authorList>
    </citation>
    <scope>NUCLEOTIDE SEQUENCE</scope>
</reference>
<dbReference type="InterPro" id="IPR014729">
    <property type="entry name" value="Rossmann-like_a/b/a_fold"/>
</dbReference>
<evidence type="ECO:0000313" key="9">
    <source>
        <dbReference type="EMBL" id="SUZ60391.1"/>
    </source>
</evidence>
<keyword evidence="5" id="KW-0547">Nucleotide-binding</keyword>
<comment type="pathway">
    <text evidence="1">Cofactor biosynthesis; NAD(+) biosynthesis.</text>
</comment>
<evidence type="ECO:0000259" key="8">
    <source>
        <dbReference type="Pfam" id="PF01467"/>
    </source>
</evidence>
<dbReference type="NCBIfam" id="TIGR00482">
    <property type="entry name" value="nicotinate (nicotinamide) nucleotide adenylyltransferase"/>
    <property type="match status" value="1"/>
</dbReference>
<organism evidence="9">
    <name type="scientific">marine metagenome</name>
    <dbReference type="NCBI Taxonomy" id="408172"/>
    <lineage>
        <taxon>unclassified sequences</taxon>
        <taxon>metagenomes</taxon>
        <taxon>ecological metagenomes</taxon>
    </lineage>
</organism>